<keyword evidence="9" id="KW-0406">Ion transport</keyword>
<keyword evidence="7 12" id="KW-0067">ATP-binding</keyword>
<dbReference type="AlphaFoldDB" id="A0A2G1ULH3"/>
<proteinExistence type="inferred from homology"/>
<dbReference type="GO" id="GO:0005886">
    <property type="term" value="C:plasma membrane"/>
    <property type="evidence" value="ECO:0007669"/>
    <property type="project" value="UniProtKB-SubCell"/>
</dbReference>
<evidence type="ECO:0000256" key="6">
    <source>
        <dbReference type="ARBA" id="ARBA00022741"/>
    </source>
</evidence>
<dbReference type="InterPro" id="IPR003439">
    <property type="entry name" value="ABC_transporter-like_ATP-bd"/>
</dbReference>
<dbReference type="Gene3D" id="3.40.50.300">
    <property type="entry name" value="P-loop containing nucleotide triphosphate hydrolases"/>
    <property type="match status" value="1"/>
</dbReference>
<evidence type="ECO:0000256" key="3">
    <source>
        <dbReference type="ARBA" id="ARBA00022448"/>
    </source>
</evidence>
<evidence type="ECO:0000256" key="8">
    <source>
        <dbReference type="ARBA" id="ARBA00023004"/>
    </source>
</evidence>
<evidence type="ECO:0000313" key="13">
    <source>
        <dbReference type="Proteomes" id="UP000231409"/>
    </source>
</evidence>
<dbReference type="InterPro" id="IPR051535">
    <property type="entry name" value="Siderophore_ABC-ATPase"/>
</dbReference>
<evidence type="ECO:0000313" key="12">
    <source>
        <dbReference type="EMBL" id="PHQ15270.1"/>
    </source>
</evidence>
<accession>A0A2G1ULH3</accession>
<keyword evidence="13" id="KW-1185">Reference proteome</keyword>
<protein>
    <submittedName>
        <fullName evidence="12">Cobalamin/Fe(3+)-siderophore ABC transporter ATP-binding protein</fullName>
    </submittedName>
</protein>
<keyword evidence="8" id="KW-0408">Iron</keyword>
<dbReference type="SUPFAM" id="SSF52540">
    <property type="entry name" value="P-loop containing nucleoside triphosphate hydrolases"/>
    <property type="match status" value="1"/>
</dbReference>
<dbReference type="GO" id="GO:0016887">
    <property type="term" value="F:ATP hydrolysis activity"/>
    <property type="evidence" value="ECO:0007669"/>
    <property type="project" value="InterPro"/>
</dbReference>
<keyword evidence="3" id="KW-0813">Transport</keyword>
<keyword evidence="6" id="KW-0547">Nucleotide-binding</keyword>
<comment type="similarity">
    <text evidence="2">Belongs to the ABC transporter superfamily.</text>
</comment>
<dbReference type="InterPro" id="IPR003593">
    <property type="entry name" value="AAA+_ATPase"/>
</dbReference>
<evidence type="ECO:0000256" key="7">
    <source>
        <dbReference type="ARBA" id="ARBA00022840"/>
    </source>
</evidence>
<keyword evidence="10" id="KW-0472">Membrane</keyword>
<dbReference type="GO" id="GO:0006826">
    <property type="term" value="P:iron ion transport"/>
    <property type="evidence" value="ECO:0007669"/>
    <property type="project" value="UniProtKB-KW"/>
</dbReference>
<evidence type="ECO:0000256" key="5">
    <source>
        <dbReference type="ARBA" id="ARBA00022496"/>
    </source>
</evidence>
<organism evidence="12 13">
    <name type="scientific">Marinobacter profundi</name>
    <dbReference type="NCBI Taxonomy" id="2666256"/>
    <lineage>
        <taxon>Bacteria</taxon>
        <taxon>Pseudomonadati</taxon>
        <taxon>Pseudomonadota</taxon>
        <taxon>Gammaproteobacteria</taxon>
        <taxon>Pseudomonadales</taxon>
        <taxon>Marinobacteraceae</taxon>
        <taxon>Marinobacter</taxon>
    </lineage>
</organism>
<keyword evidence="4" id="KW-1003">Cell membrane</keyword>
<dbReference type="Proteomes" id="UP000231409">
    <property type="component" value="Unassembled WGS sequence"/>
</dbReference>
<name>A0A2G1ULH3_9GAMM</name>
<dbReference type="InterPro" id="IPR017871">
    <property type="entry name" value="ABC_transporter-like_CS"/>
</dbReference>
<dbReference type="GO" id="GO:0005524">
    <property type="term" value="F:ATP binding"/>
    <property type="evidence" value="ECO:0007669"/>
    <property type="project" value="UniProtKB-KW"/>
</dbReference>
<reference evidence="12 13" key="1">
    <citation type="submission" date="2017-09" db="EMBL/GenBank/DDBJ databases">
        <title>The draft genome sequences of Marinobacter sp. PWS21.</title>
        <authorList>
            <person name="Cao J."/>
        </authorList>
    </citation>
    <scope>NUCLEOTIDE SEQUENCE [LARGE SCALE GENOMIC DNA]</scope>
    <source>
        <strain evidence="12 13">PWS21</strain>
    </source>
</reference>
<dbReference type="PANTHER" id="PTHR42771">
    <property type="entry name" value="IRON(3+)-HYDROXAMATE IMPORT ATP-BINDING PROTEIN FHUC"/>
    <property type="match status" value="1"/>
</dbReference>
<dbReference type="PROSITE" id="PS00211">
    <property type="entry name" value="ABC_TRANSPORTER_1"/>
    <property type="match status" value="1"/>
</dbReference>
<evidence type="ECO:0000256" key="9">
    <source>
        <dbReference type="ARBA" id="ARBA00023065"/>
    </source>
</evidence>
<dbReference type="Pfam" id="PF00005">
    <property type="entry name" value="ABC_tran"/>
    <property type="match status" value="1"/>
</dbReference>
<comment type="subcellular location">
    <subcellularLocation>
        <location evidence="1">Cell membrane</location>
        <topology evidence="1">Peripheral membrane protein</topology>
    </subcellularLocation>
</comment>
<dbReference type="CDD" id="cd03214">
    <property type="entry name" value="ABC_Iron-Siderophores_B12_Hemin"/>
    <property type="match status" value="1"/>
</dbReference>
<evidence type="ECO:0000256" key="1">
    <source>
        <dbReference type="ARBA" id="ARBA00004202"/>
    </source>
</evidence>
<dbReference type="PANTHER" id="PTHR42771:SF2">
    <property type="entry name" value="IRON(3+)-HYDROXAMATE IMPORT ATP-BINDING PROTEIN FHUC"/>
    <property type="match status" value="1"/>
</dbReference>
<gene>
    <name evidence="12" type="ORF">CLH61_09055</name>
</gene>
<dbReference type="SMART" id="SM00382">
    <property type="entry name" value="AAA"/>
    <property type="match status" value="1"/>
</dbReference>
<feature type="domain" description="ABC transporter" evidence="11">
    <location>
        <begin position="2"/>
        <end position="238"/>
    </location>
</feature>
<dbReference type="RefSeq" id="WP_099614395.1">
    <property type="nucleotide sequence ID" value="NZ_KZ319370.1"/>
</dbReference>
<evidence type="ECO:0000256" key="2">
    <source>
        <dbReference type="ARBA" id="ARBA00005417"/>
    </source>
</evidence>
<keyword evidence="5" id="KW-0410">Iron transport</keyword>
<sequence length="279" mass="30602">MLRTEHLSLAYGDKPVVDNLSLSIPEGGITCLLGPNGSGKSTLLKSFAGLLPARSGQVYLDDQPIQQWDRRLLALRLAMLPQKPIVPEGIKVRDLVALGRFPHRKWWQRNQTSDDKATIDAMAMTGVSDLAERAVEALSGGQQQRVWIAMALAQGTDILLLDEPTTFLDWGYQLEVLELLSTLNRQHGLTVVMSLHDLNQAAQFADRIAVLTRGRLDTIGSPREVVTEALINRVFRVQTTISSGQDGRPFCSGFAESLKDSPPVIDRSLIPGAAQRETG</sequence>
<evidence type="ECO:0000259" key="11">
    <source>
        <dbReference type="PROSITE" id="PS50893"/>
    </source>
</evidence>
<evidence type="ECO:0000256" key="4">
    <source>
        <dbReference type="ARBA" id="ARBA00022475"/>
    </source>
</evidence>
<dbReference type="EMBL" id="NTFH01000007">
    <property type="protein sequence ID" value="PHQ15270.1"/>
    <property type="molecule type" value="Genomic_DNA"/>
</dbReference>
<evidence type="ECO:0000256" key="10">
    <source>
        <dbReference type="ARBA" id="ARBA00023136"/>
    </source>
</evidence>
<dbReference type="InterPro" id="IPR027417">
    <property type="entry name" value="P-loop_NTPase"/>
</dbReference>
<dbReference type="PROSITE" id="PS50893">
    <property type="entry name" value="ABC_TRANSPORTER_2"/>
    <property type="match status" value="1"/>
</dbReference>
<comment type="caution">
    <text evidence="12">The sequence shown here is derived from an EMBL/GenBank/DDBJ whole genome shotgun (WGS) entry which is preliminary data.</text>
</comment>
<dbReference type="FunFam" id="3.40.50.300:FF:000134">
    <property type="entry name" value="Iron-enterobactin ABC transporter ATP-binding protein"/>
    <property type="match status" value="1"/>
</dbReference>